<evidence type="ECO:0000256" key="6">
    <source>
        <dbReference type="ARBA" id="ARBA00022989"/>
    </source>
</evidence>
<feature type="transmembrane region" description="Helical" evidence="10">
    <location>
        <begin position="309"/>
        <end position="331"/>
    </location>
</feature>
<keyword evidence="8 10" id="KW-0675">Receptor</keyword>
<evidence type="ECO:0000256" key="10">
    <source>
        <dbReference type="RuleBase" id="RU351113"/>
    </source>
</evidence>
<keyword evidence="9 10" id="KW-0807">Transducer</keyword>
<keyword evidence="3 10" id="KW-0716">Sensory transduction</keyword>
<name>A0ABM1ZAE9_AEDAL</name>
<feature type="transmembrane region" description="Helical" evidence="10">
    <location>
        <begin position="58"/>
        <end position="75"/>
    </location>
</feature>
<dbReference type="Pfam" id="PF02949">
    <property type="entry name" value="7tm_6"/>
    <property type="match status" value="1"/>
</dbReference>
<evidence type="ECO:0000256" key="5">
    <source>
        <dbReference type="ARBA" id="ARBA00022725"/>
    </source>
</evidence>
<feature type="transmembrane region" description="Helical" evidence="10">
    <location>
        <begin position="144"/>
        <end position="170"/>
    </location>
</feature>
<feature type="transmembrane region" description="Helical" evidence="10">
    <location>
        <begin position="190"/>
        <end position="209"/>
    </location>
</feature>
<evidence type="ECO:0000256" key="7">
    <source>
        <dbReference type="ARBA" id="ARBA00023136"/>
    </source>
</evidence>
<dbReference type="RefSeq" id="XP_029727657.2">
    <property type="nucleotide sequence ID" value="XM_029871797.2"/>
</dbReference>
<evidence type="ECO:0000256" key="2">
    <source>
        <dbReference type="ARBA" id="ARBA00022475"/>
    </source>
</evidence>
<protein>
    <recommendedName>
        <fullName evidence="10">Odorant receptor</fullName>
    </recommendedName>
</protein>
<feature type="transmembrane region" description="Helical" evidence="10">
    <location>
        <begin position="282"/>
        <end position="302"/>
    </location>
</feature>
<keyword evidence="7 10" id="KW-0472">Membrane</keyword>
<keyword evidence="12" id="KW-1185">Reference proteome</keyword>
<evidence type="ECO:0000256" key="4">
    <source>
        <dbReference type="ARBA" id="ARBA00022692"/>
    </source>
</evidence>
<sequence>MDNFLRTHVRMYDEERLARLDSLDIFDEMITFLRVFLDFCGADVLLMEKFRWNFRTWLCFWVLVSFSICLFYTIAYSSEDIFAIMDTLSLSGIALQGAFKMHGALTRVKYFQQKYMDIRAMYIRFSREPNTNLSLSKCCLTITYIFRFFLLVYAAGGLAYFIIPVYMLVVHQKVTLILHLELPFVDPNELTGYVITTIYQAVMIILAIAGILAADMAIMILVLHIFGIVDIFSNKLEALDRILENPIVDPELVKSKVTEICVMHREIIKYEEDLDECYHTTVFIQVMSSVSCLSMALFVVYMTRDWTRVMFLGATFFQLLEFCTLGTALTLKNDQARIALYNTKWYLLSISDQQRLKFVLHRSQNAVEMTIGGLALLNMETFVAIMKTIYSYFTMLITFIE</sequence>
<keyword evidence="6 10" id="KW-1133">Transmembrane helix</keyword>
<comment type="similarity">
    <text evidence="10">Belongs to the insect chemoreceptor superfamily. Heteromeric odorant receptor channel (TC 1.A.69) family.</text>
</comment>
<proteinExistence type="inferred from homology"/>
<evidence type="ECO:0000256" key="1">
    <source>
        <dbReference type="ARBA" id="ARBA00004651"/>
    </source>
</evidence>
<evidence type="ECO:0000256" key="9">
    <source>
        <dbReference type="ARBA" id="ARBA00023224"/>
    </source>
</evidence>
<evidence type="ECO:0000256" key="8">
    <source>
        <dbReference type="ARBA" id="ARBA00023170"/>
    </source>
</evidence>
<reference evidence="12" key="1">
    <citation type="journal article" date="2015" name="Proc. Natl. Acad. Sci. U.S.A.">
        <title>Genome sequence of the Asian Tiger mosquito, Aedes albopictus, reveals insights into its biology, genetics, and evolution.</title>
        <authorList>
            <person name="Chen X.G."/>
            <person name="Jiang X."/>
            <person name="Gu J."/>
            <person name="Xu M."/>
            <person name="Wu Y."/>
            <person name="Deng Y."/>
            <person name="Zhang C."/>
            <person name="Bonizzoni M."/>
            <person name="Dermauw W."/>
            <person name="Vontas J."/>
            <person name="Armbruster P."/>
            <person name="Huang X."/>
            <person name="Yang Y."/>
            <person name="Zhang H."/>
            <person name="He W."/>
            <person name="Peng H."/>
            <person name="Liu Y."/>
            <person name="Wu K."/>
            <person name="Chen J."/>
            <person name="Lirakis M."/>
            <person name="Topalis P."/>
            <person name="Van Leeuwen T."/>
            <person name="Hall A.B."/>
            <person name="Jiang X."/>
            <person name="Thorpe C."/>
            <person name="Mueller R.L."/>
            <person name="Sun C."/>
            <person name="Waterhouse R.M."/>
            <person name="Yan G."/>
            <person name="Tu Z.J."/>
            <person name="Fang X."/>
            <person name="James A.A."/>
        </authorList>
    </citation>
    <scope>NUCLEOTIDE SEQUENCE [LARGE SCALE GENOMIC DNA]</scope>
    <source>
        <strain evidence="12">Foshan</strain>
    </source>
</reference>
<evidence type="ECO:0000313" key="12">
    <source>
        <dbReference type="Proteomes" id="UP000069940"/>
    </source>
</evidence>
<accession>A0ABM1ZAE9</accession>
<comment type="subcellular location">
    <subcellularLocation>
        <location evidence="1 10">Cell membrane</location>
        <topology evidence="1 10">Multi-pass membrane protein</topology>
    </subcellularLocation>
</comment>
<feature type="transmembrane region" description="Helical" evidence="10">
    <location>
        <begin position="216"/>
        <end position="233"/>
    </location>
</feature>
<dbReference type="GeneID" id="109419312"/>
<dbReference type="Proteomes" id="UP000069940">
    <property type="component" value="Unassembled WGS sequence"/>
</dbReference>
<evidence type="ECO:0000313" key="11">
    <source>
        <dbReference type="EnsemblMetazoa" id="AALFPA23_016598.P24215"/>
    </source>
</evidence>
<comment type="caution">
    <text evidence="10">Lacks conserved residue(s) required for the propagation of feature annotation.</text>
</comment>
<keyword evidence="5 10" id="KW-0552">Olfaction</keyword>
<dbReference type="PANTHER" id="PTHR21137:SF35">
    <property type="entry name" value="ODORANT RECEPTOR 19A-RELATED"/>
    <property type="match status" value="1"/>
</dbReference>
<evidence type="ECO:0000256" key="3">
    <source>
        <dbReference type="ARBA" id="ARBA00022606"/>
    </source>
</evidence>
<keyword evidence="4 10" id="KW-0812">Transmembrane</keyword>
<dbReference type="InterPro" id="IPR004117">
    <property type="entry name" value="7tm6_olfct_rcpt"/>
</dbReference>
<feature type="transmembrane region" description="Helical" evidence="10">
    <location>
        <begin position="382"/>
        <end position="400"/>
    </location>
</feature>
<feature type="transmembrane region" description="Helical" evidence="10">
    <location>
        <begin position="81"/>
        <end position="99"/>
    </location>
</feature>
<dbReference type="EnsemblMetazoa" id="AALFPA23_016598.R24215">
    <property type="protein sequence ID" value="AALFPA23_016598.P24215"/>
    <property type="gene ID" value="AALFPA23_016598"/>
</dbReference>
<keyword evidence="2" id="KW-1003">Cell membrane</keyword>
<dbReference type="PANTHER" id="PTHR21137">
    <property type="entry name" value="ODORANT RECEPTOR"/>
    <property type="match status" value="1"/>
</dbReference>
<organism evidence="11 12">
    <name type="scientific">Aedes albopictus</name>
    <name type="common">Asian tiger mosquito</name>
    <name type="synonym">Stegomyia albopicta</name>
    <dbReference type="NCBI Taxonomy" id="7160"/>
    <lineage>
        <taxon>Eukaryota</taxon>
        <taxon>Metazoa</taxon>
        <taxon>Ecdysozoa</taxon>
        <taxon>Arthropoda</taxon>
        <taxon>Hexapoda</taxon>
        <taxon>Insecta</taxon>
        <taxon>Pterygota</taxon>
        <taxon>Neoptera</taxon>
        <taxon>Endopterygota</taxon>
        <taxon>Diptera</taxon>
        <taxon>Nematocera</taxon>
        <taxon>Culicoidea</taxon>
        <taxon>Culicidae</taxon>
        <taxon>Culicinae</taxon>
        <taxon>Aedini</taxon>
        <taxon>Aedes</taxon>
        <taxon>Stegomyia</taxon>
    </lineage>
</organism>
<reference evidence="11" key="2">
    <citation type="submission" date="2025-05" db="UniProtKB">
        <authorList>
            <consortium name="EnsemblMetazoa"/>
        </authorList>
    </citation>
    <scope>IDENTIFICATION</scope>
    <source>
        <strain evidence="11">Foshan</strain>
    </source>
</reference>